<feature type="signal peptide" evidence="1">
    <location>
        <begin position="1"/>
        <end position="17"/>
    </location>
</feature>
<sequence>MRLPLIHSLVLLPITAASWLDQVALGPIVNSTSPEIAALNYLKCLQVNGADNSTQVLIDGSSSLIVYFNTTQVNTAAVTAVTDYCSIRYLAHVRNEVVLADSIAEYYTQWSTLGRVLTGTDRLPSLELWDKIAGGATYMNENSGTIM</sequence>
<dbReference type="RefSeq" id="XP_003956737.1">
    <property type="nucleotide sequence ID" value="XM_003956688.1"/>
</dbReference>
<evidence type="ECO:0000313" key="3">
    <source>
        <dbReference type="Proteomes" id="UP000005220"/>
    </source>
</evidence>
<dbReference type="GeneID" id="13885581"/>
<organism evidence="2 3">
    <name type="scientific">Kazachstania africana (strain ATCC 22294 / BCRC 22015 / CBS 2517 / CECT 1963 / NBRC 1671 / NRRL Y-8276)</name>
    <name type="common">Yeast</name>
    <name type="synonym">Kluyveromyces africanus</name>
    <dbReference type="NCBI Taxonomy" id="1071382"/>
    <lineage>
        <taxon>Eukaryota</taxon>
        <taxon>Fungi</taxon>
        <taxon>Dikarya</taxon>
        <taxon>Ascomycota</taxon>
        <taxon>Saccharomycotina</taxon>
        <taxon>Saccharomycetes</taxon>
        <taxon>Saccharomycetales</taxon>
        <taxon>Saccharomycetaceae</taxon>
        <taxon>Kazachstania</taxon>
    </lineage>
</organism>
<feature type="chain" id="PRO_5003559634" evidence="1">
    <location>
        <begin position="18"/>
        <end position="147"/>
    </location>
</feature>
<accession>H2ATA2</accession>
<dbReference type="HOGENOM" id="CLU_1768369_0_0_1"/>
<keyword evidence="1" id="KW-0732">Signal</keyword>
<keyword evidence="3" id="KW-1185">Reference proteome</keyword>
<dbReference type="InParanoid" id="H2ATA2"/>
<dbReference type="AlphaFoldDB" id="H2ATA2"/>
<gene>
    <name evidence="2" type="primary">KAFR0C06105</name>
    <name evidence="2" type="ORF">KAFR_0C06105</name>
</gene>
<dbReference type="FunCoup" id="H2ATA2">
    <property type="interactions" value="11"/>
</dbReference>
<name>H2ATA2_KAZAF</name>
<dbReference type="Proteomes" id="UP000005220">
    <property type="component" value="Chromosome 3"/>
</dbReference>
<reference evidence="2 3" key="1">
    <citation type="journal article" date="2011" name="Proc. Natl. Acad. Sci. U.S.A.">
        <title>Evolutionary erosion of yeast sex chromosomes by mating-type switching accidents.</title>
        <authorList>
            <person name="Gordon J.L."/>
            <person name="Armisen D."/>
            <person name="Proux-Wera E."/>
            <person name="Oheigeartaigh S.S."/>
            <person name="Byrne K.P."/>
            <person name="Wolfe K.H."/>
        </authorList>
    </citation>
    <scope>NUCLEOTIDE SEQUENCE [LARGE SCALE GENOMIC DNA]</scope>
    <source>
        <strain evidence="3">ATCC 22294 / BCRC 22015 / CBS 2517 / CECT 1963 / NBRC 1671 / NRRL Y-8276</strain>
    </source>
</reference>
<proteinExistence type="predicted"/>
<evidence type="ECO:0000313" key="2">
    <source>
        <dbReference type="EMBL" id="CCF57602.1"/>
    </source>
</evidence>
<dbReference type="KEGG" id="kaf:KAFR_0C06105"/>
<dbReference type="EMBL" id="HE650823">
    <property type="protein sequence ID" value="CCF57602.1"/>
    <property type="molecule type" value="Genomic_DNA"/>
</dbReference>
<dbReference type="eggNOG" id="ENOG502SX03">
    <property type="taxonomic scope" value="Eukaryota"/>
</dbReference>
<evidence type="ECO:0000256" key="1">
    <source>
        <dbReference type="SAM" id="SignalP"/>
    </source>
</evidence>
<protein>
    <submittedName>
        <fullName evidence="2">Uncharacterized protein</fullName>
    </submittedName>
</protein>